<keyword evidence="9 12" id="KW-1133">Transmembrane helix</keyword>
<dbReference type="GO" id="GO:0006465">
    <property type="term" value="P:signal peptide processing"/>
    <property type="evidence" value="ECO:0007669"/>
    <property type="project" value="InterPro"/>
</dbReference>
<feature type="active site" evidence="11">
    <location>
        <position position="43"/>
    </location>
</feature>
<dbReference type="AlphaFoldDB" id="V6ITV0"/>
<feature type="active site" evidence="11">
    <location>
        <position position="84"/>
    </location>
</feature>
<evidence type="ECO:0000256" key="3">
    <source>
        <dbReference type="ARBA" id="ARBA00009370"/>
    </source>
</evidence>
<dbReference type="InterPro" id="IPR019757">
    <property type="entry name" value="Pept_S26A_signal_pept_1_Lys-AS"/>
</dbReference>
<evidence type="ECO:0000256" key="9">
    <source>
        <dbReference type="ARBA" id="ARBA00022989"/>
    </source>
</evidence>
<dbReference type="RefSeq" id="WP_023511632.1">
    <property type="nucleotide sequence ID" value="NZ_AWTC01000024.1"/>
</dbReference>
<dbReference type="NCBIfam" id="TIGR02227">
    <property type="entry name" value="sigpep_I_bact"/>
    <property type="match status" value="1"/>
</dbReference>
<keyword evidence="7 12" id="KW-0812">Transmembrane</keyword>
<sequence length="193" mass="22138">MNESMSKTKRELWSWIKAVAIAILIALLVRNFIFSNYIVRGESMMPTLQDGNRLIVNKIGYEIGNPHRFDIIVFHATKTDDYVKRVIGLPGDTISYNNDQLYVNGKAVAEPYLQQYKDALPKGQQLTDNFSLQSKTGKLRVPKGELWVMGDNRQNSEDSRYFGFIQEKSVVGKVAVRYWPFDKWAVLQIASKN</sequence>
<name>V6ITV0_9BACL</name>
<dbReference type="SUPFAM" id="SSF51306">
    <property type="entry name" value="LexA/Signal peptidase"/>
    <property type="match status" value="1"/>
</dbReference>
<evidence type="ECO:0000256" key="13">
    <source>
        <dbReference type="RuleBase" id="RU362042"/>
    </source>
</evidence>
<evidence type="ECO:0000256" key="12">
    <source>
        <dbReference type="RuleBase" id="RU003993"/>
    </source>
</evidence>
<protein>
    <recommendedName>
        <fullName evidence="4 12">Signal peptidase I</fullName>
        <ecNumber evidence="4 12">3.4.21.89</ecNumber>
    </recommendedName>
</protein>
<comment type="similarity">
    <text evidence="3 13">Belongs to the peptidase S26 family.</text>
</comment>
<evidence type="ECO:0000256" key="6">
    <source>
        <dbReference type="ARBA" id="ARBA00022670"/>
    </source>
</evidence>
<dbReference type="GO" id="GO:0009003">
    <property type="term" value="F:signal peptidase activity"/>
    <property type="evidence" value="ECO:0007669"/>
    <property type="project" value="UniProtKB-EC"/>
</dbReference>
<evidence type="ECO:0000256" key="1">
    <source>
        <dbReference type="ARBA" id="ARBA00000677"/>
    </source>
</evidence>
<evidence type="ECO:0000256" key="11">
    <source>
        <dbReference type="PIRSR" id="PIRSR600223-1"/>
    </source>
</evidence>
<evidence type="ECO:0000259" key="14">
    <source>
        <dbReference type="Pfam" id="PF10502"/>
    </source>
</evidence>
<dbReference type="PANTHER" id="PTHR43390:SF1">
    <property type="entry name" value="CHLOROPLAST PROCESSING PEPTIDASE"/>
    <property type="match status" value="1"/>
</dbReference>
<keyword evidence="6 12" id="KW-0645">Protease</keyword>
<keyword evidence="10 12" id="KW-0472">Membrane</keyword>
<dbReference type="PRINTS" id="PR00727">
    <property type="entry name" value="LEADERPTASE"/>
</dbReference>
<dbReference type="STRING" id="1395513.P343_17200"/>
<comment type="caution">
    <text evidence="15">The sequence shown here is derived from an EMBL/GenBank/DDBJ whole genome shotgun (WGS) entry which is preliminary data.</text>
</comment>
<dbReference type="eggNOG" id="COG0681">
    <property type="taxonomic scope" value="Bacteria"/>
</dbReference>
<gene>
    <name evidence="15" type="ORF">P343_17200</name>
</gene>
<dbReference type="InterPro" id="IPR019756">
    <property type="entry name" value="Pept_S26A_signal_pept_1_Ser-AS"/>
</dbReference>
<accession>V6ITV0</accession>
<keyword evidence="5" id="KW-1003">Cell membrane</keyword>
<dbReference type="EC" id="3.4.21.89" evidence="4 12"/>
<evidence type="ECO:0000313" key="16">
    <source>
        <dbReference type="Proteomes" id="UP000018296"/>
    </source>
</evidence>
<dbReference type="PROSITE" id="PS00760">
    <property type="entry name" value="SPASE_I_2"/>
    <property type="match status" value="1"/>
</dbReference>
<dbReference type="InterPro" id="IPR036286">
    <property type="entry name" value="LexA/Signal_pep-like_sf"/>
</dbReference>
<dbReference type="InterPro" id="IPR019533">
    <property type="entry name" value="Peptidase_S26"/>
</dbReference>
<evidence type="ECO:0000256" key="5">
    <source>
        <dbReference type="ARBA" id="ARBA00022475"/>
    </source>
</evidence>
<dbReference type="Proteomes" id="UP000018296">
    <property type="component" value="Unassembled WGS sequence"/>
</dbReference>
<dbReference type="Pfam" id="PF10502">
    <property type="entry name" value="Peptidase_S26"/>
    <property type="match status" value="1"/>
</dbReference>
<dbReference type="CDD" id="cd06530">
    <property type="entry name" value="S26_SPase_I"/>
    <property type="match status" value="1"/>
</dbReference>
<evidence type="ECO:0000256" key="2">
    <source>
        <dbReference type="ARBA" id="ARBA00004401"/>
    </source>
</evidence>
<organism evidence="15 16">
    <name type="scientific">Sporolactobacillus laevolacticus DSM 442</name>
    <dbReference type="NCBI Taxonomy" id="1395513"/>
    <lineage>
        <taxon>Bacteria</taxon>
        <taxon>Bacillati</taxon>
        <taxon>Bacillota</taxon>
        <taxon>Bacilli</taxon>
        <taxon>Bacillales</taxon>
        <taxon>Sporolactobacillaceae</taxon>
        <taxon>Sporolactobacillus</taxon>
    </lineage>
</organism>
<dbReference type="InterPro" id="IPR019758">
    <property type="entry name" value="Pept_S26A_signal_pept_1_CS"/>
</dbReference>
<dbReference type="OrthoDB" id="9802919at2"/>
<evidence type="ECO:0000256" key="10">
    <source>
        <dbReference type="ARBA" id="ARBA00023136"/>
    </source>
</evidence>
<dbReference type="PATRIC" id="fig|1395513.3.peg.3489"/>
<dbReference type="PANTHER" id="PTHR43390">
    <property type="entry name" value="SIGNAL PEPTIDASE I"/>
    <property type="match status" value="1"/>
</dbReference>
<dbReference type="GO" id="GO:0005886">
    <property type="term" value="C:plasma membrane"/>
    <property type="evidence" value="ECO:0007669"/>
    <property type="project" value="UniProtKB-SubCell"/>
</dbReference>
<dbReference type="Gene3D" id="2.10.109.10">
    <property type="entry name" value="Umud Fragment, subunit A"/>
    <property type="match status" value="1"/>
</dbReference>
<evidence type="ECO:0000256" key="4">
    <source>
        <dbReference type="ARBA" id="ARBA00013208"/>
    </source>
</evidence>
<keyword evidence="16" id="KW-1185">Reference proteome</keyword>
<comment type="subcellular location">
    <subcellularLocation>
        <location evidence="2">Cell membrane</location>
        <topology evidence="2">Single-pass type II membrane protein</topology>
    </subcellularLocation>
    <subcellularLocation>
        <location evidence="13">Membrane</location>
        <topology evidence="13">Single-pass type II membrane protein</topology>
    </subcellularLocation>
</comment>
<evidence type="ECO:0000313" key="15">
    <source>
        <dbReference type="EMBL" id="EST10383.1"/>
    </source>
</evidence>
<dbReference type="PROSITE" id="PS00501">
    <property type="entry name" value="SPASE_I_1"/>
    <property type="match status" value="1"/>
</dbReference>
<dbReference type="GO" id="GO:0004252">
    <property type="term" value="F:serine-type endopeptidase activity"/>
    <property type="evidence" value="ECO:0007669"/>
    <property type="project" value="InterPro"/>
</dbReference>
<dbReference type="PROSITE" id="PS00761">
    <property type="entry name" value="SPASE_I_3"/>
    <property type="match status" value="1"/>
</dbReference>
<dbReference type="FunFam" id="2.10.109.10:FF:000008">
    <property type="entry name" value="Signal peptidase I"/>
    <property type="match status" value="1"/>
</dbReference>
<feature type="domain" description="Peptidase S26" evidence="14">
    <location>
        <begin position="13"/>
        <end position="179"/>
    </location>
</feature>
<proteinExistence type="inferred from homology"/>
<keyword evidence="8 12" id="KW-0378">Hydrolase</keyword>
<evidence type="ECO:0000256" key="8">
    <source>
        <dbReference type="ARBA" id="ARBA00022801"/>
    </source>
</evidence>
<reference evidence="15 16" key="1">
    <citation type="journal article" date="2013" name="Genome Announc.">
        <title>Genome Sequence of Sporolactobacillus laevolacticus DSM442, an Efficient Polymer-Grade D-Lactate Producer from Agricultural Waste Cottonseed as a Nitrogen Source.</title>
        <authorList>
            <person name="Wang H."/>
            <person name="Wang L."/>
            <person name="Ju J."/>
            <person name="Yu B."/>
            <person name="Ma Y."/>
        </authorList>
    </citation>
    <scope>NUCLEOTIDE SEQUENCE [LARGE SCALE GENOMIC DNA]</scope>
    <source>
        <strain evidence="15 16">DSM 442</strain>
    </source>
</reference>
<dbReference type="EMBL" id="AWTC01000024">
    <property type="protein sequence ID" value="EST10383.1"/>
    <property type="molecule type" value="Genomic_DNA"/>
</dbReference>
<feature type="transmembrane region" description="Helical" evidence="12">
    <location>
        <begin position="12"/>
        <end position="33"/>
    </location>
</feature>
<dbReference type="InterPro" id="IPR000223">
    <property type="entry name" value="Pept_S26A_signal_pept_1"/>
</dbReference>
<evidence type="ECO:0000256" key="7">
    <source>
        <dbReference type="ARBA" id="ARBA00022692"/>
    </source>
</evidence>
<comment type="catalytic activity">
    <reaction evidence="1 12">
        <text>Cleavage of hydrophobic, N-terminal signal or leader sequences from secreted and periplasmic proteins.</text>
        <dbReference type="EC" id="3.4.21.89"/>
    </reaction>
</comment>